<evidence type="ECO:0000256" key="1">
    <source>
        <dbReference type="ARBA" id="ARBA00001424"/>
    </source>
</evidence>
<organism evidence="11 12">
    <name type="scientific">Aequorivita iocasae</name>
    <dbReference type="NCBI Taxonomy" id="2803865"/>
    <lineage>
        <taxon>Bacteria</taxon>
        <taxon>Pseudomonadati</taxon>
        <taxon>Bacteroidota</taxon>
        <taxon>Flavobacteriia</taxon>
        <taxon>Flavobacteriales</taxon>
        <taxon>Flavobacteriaceae</taxon>
        <taxon>Aequorivita</taxon>
    </lineage>
</organism>
<dbReference type="InterPro" id="IPR029149">
    <property type="entry name" value="Creatin/AminoP/Spt16_N"/>
</dbReference>
<dbReference type="SUPFAM" id="SSF53092">
    <property type="entry name" value="Creatinase/prolidase N-terminal domain"/>
    <property type="match status" value="1"/>
</dbReference>
<protein>
    <recommendedName>
        <fullName evidence="4">Xaa-Pro aminopeptidase</fullName>
        <ecNumber evidence="4">3.4.11.9</ecNumber>
    </recommendedName>
</protein>
<dbReference type="SMART" id="SM01011">
    <property type="entry name" value="AMP_N"/>
    <property type="match status" value="1"/>
</dbReference>
<dbReference type="InterPro" id="IPR007865">
    <property type="entry name" value="Aminopep_P_N"/>
</dbReference>
<evidence type="ECO:0000256" key="5">
    <source>
        <dbReference type="ARBA" id="ARBA00022670"/>
    </source>
</evidence>
<dbReference type="InterPro" id="IPR036005">
    <property type="entry name" value="Creatinase/aminopeptidase-like"/>
</dbReference>
<dbReference type="EC" id="3.4.11.9" evidence="4"/>
<sequence length="490" mass="55577">MNLKYIIVFSYLLWGNFALSQDHLPTDYLSAQFHRERREAFKKLLPSNSIAIFFSNPVQNRSNDVDYIFHQDPNLYYFTGYKEPNGVLILFSEPQYVGHQEVDEVLFVQDRDPKMEQWTGYRLGAADAKKKLGFQEVFTNKDFLMDKIDYSKYNKILLSKPKGAYTDNVNDSADSYDLFEYLLAKVNSLNSIRKTDSNPDLNQPQNSNSRMDTNVIWEIVAGLREIKTEDEMQLMRKAIKIAAVAQCEVMKAMHPNMSETEIQGIHEYIYKKYGSEAVGYPSIVGAGANGCVLHYIENNKTRVGNDLVLMDIGAEYHGYSADVTRTIPANGRFTEAQRTIYNLVLKAQNAAITDAVVGNDFSNLENASRSIINKGLMELGIIRSEEEGRKYYPHSVGHYLGLDVHDVSLKGKFKPNMVITVEPGIYIPEGSDCDPKWHGIAVRIEDDIHITEKGPINLSVDAPRTVEEIEELMKQSSVLNQLILPNLNTN</sequence>
<dbReference type="InterPro" id="IPR052433">
    <property type="entry name" value="X-Pro_dipept-like"/>
</dbReference>
<evidence type="ECO:0000256" key="6">
    <source>
        <dbReference type="ARBA" id="ARBA00022723"/>
    </source>
</evidence>
<dbReference type="Pfam" id="PF00557">
    <property type="entry name" value="Peptidase_M24"/>
    <property type="match status" value="1"/>
</dbReference>
<dbReference type="Gene3D" id="3.40.350.10">
    <property type="entry name" value="Creatinase/prolidase N-terminal domain"/>
    <property type="match status" value="1"/>
</dbReference>
<keyword evidence="12" id="KW-1185">Reference proteome</keyword>
<evidence type="ECO:0000259" key="10">
    <source>
        <dbReference type="SMART" id="SM01011"/>
    </source>
</evidence>
<keyword evidence="7" id="KW-0378">Hydrolase</keyword>
<name>A0ABX7DMN5_9FLAO</name>
<dbReference type="PANTHER" id="PTHR43226">
    <property type="entry name" value="XAA-PRO AMINOPEPTIDASE 3"/>
    <property type="match status" value="1"/>
</dbReference>
<comment type="cofactor">
    <cofactor evidence="2">
        <name>Mn(2+)</name>
        <dbReference type="ChEBI" id="CHEBI:29035"/>
    </cofactor>
</comment>
<reference evidence="11 12" key="1">
    <citation type="submission" date="2021-01" db="EMBL/GenBank/DDBJ databases">
        <title>Aequorivita sp. strain KX20305, a bacterium isolated from the sediment collected at a cold seep field in South China Sea.</title>
        <authorList>
            <person name="Zhang H."/>
            <person name="Li C."/>
        </authorList>
    </citation>
    <scope>NUCLEOTIDE SEQUENCE [LARGE SCALE GENOMIC DNA]</scope>
    <source>
        <strain evidence="11 12">KX20305</strain>
    </source>
</reference>
<keyword evidence="9" id="KW-0464">Manganese</keyword>
<dbReference type="PROSITE" id="PS00491">
    <property type="entry name" value="PROLINE_PEPTIDASE"/>
    <property type="match status" value="1"/>
</dbReference>
<dbReference type="InterPro" id="IPR001131">
    <property type="entry name" value="Peptidase_M24B_aminopep-P_CS"/>
</dbReference>
<dbReference type="PANTHER" id="PTHR43226:SF4">
    <property type="entry name" value="XAA-PRO AMINOPEPTIDASE 3"/>
    <property type="match status" value="1"/>
</dbReference>
<comment type="catalytic activity">
    <reaction evidence="1">
        <text>Release of any N-terminal amino acid, including proline, that is linked to proline, even from a dipeptide or tripeptide.</text>
        <dbReference type="EC" id="3.4.11.9"/>
    </reaction>
</comment>
<dbReference type="Pfam" id="PF05195">
    <property type="entry name" value="AMP_N"/>
    <property type="match status" value="1"/>
</dbReference>
<dbReference type="InterPro" id="IPR000994">
    <property type="entry name" value="Pept_M24"/>
</dbReference>
<evidence type="ECO:0000313" key="12">
    <source>
        <dbReference type="Proteomes" id="UP000629420"/>
    </source>
</evidence>
<dbReference type="GO" id="GO:0004177">
    <property type="term" value="F:aminopeptidase activity"/>
    <property type="evidence" value="ECO:0007669"/>
    <property type="project" value="UniProtKB-KW"/>
</dbReference>
<keyword evidence="5" id="KW-0645">Protease</keyword>
<dbReference type="Proteomes" id="UP000629420">
    <property type="component" value="Chromosome"/>
</dbReference>
<evidence type="ECO:0000313" key="11">
    <source>
        <dbReference type="EMBL" id="QQX75253.1"/>
    </source>
</evidence>
<keyword evidence="6" id="KW-0479">Metal-binding</keyword>
<accession>A0ABX7DMN5</accession>
<evidence type="ECO:0000256" key="4">
    <source>
        <dbReference type="ARBA" id="ARBA00012574"/>
    </source>
</evidence>
<evidence type="ECO:0000256" key="8">
    <source>
        <dbReference type="ARBA" id="ARBA00023049"/>
    </source>
</evidence>
<evidence type="ECO:0000256" key="7">
    <source>
        <dbReference type="ARBA" id="ARBA00022801"/>
    </source>
</evidence>
<dbReference type="EMBL" id="CP068439">
    <property type="protein sequence ID" value="QQX75253.1"/>
    <property type="molecule type" value="Genomic_DNA"/>
</dbReference>
<keyword evidence="11" id="KW-0031">Aminopeptidase</keyword>
<evidence type="ECO:0000256" key="2">
    <source>
        <dbReference type="ARBA" id="ARBA00001936"/>
    </source>
</evidence>
<comment type="similarity">
    <text evidence="3">Belongs to the peptidase M24B family.</text>
</comment>
<dbReference type="RefSeq" id="WP_202335091.1">
    <property type="nucleotide sequence ID" value="NZ_CP068439.1"/>
</dbReference>
<dbReference type="Gene3D" id="3.90.230.10">
    <property type="entry name" value="Creatinase/methionine aminopeptidase superfamily"/>
    <property type="match status" value="1"/>
</dbReference>
<dbReference type="InterPro" id="IPR001714">
    <property type="entry name" value="Pept_M24_MAP"/>
</dbReference>
<dbReference type="CDD" id="cd01087">
    <property type="entry name" value="Prolidase"/>
    <property type="match status" value="1"/>
</dbReference>
<proteinExistence type="inferred from homology"/>
<feature type="domain" description="Aminopeptidase P N-terminal" evidence="10">
    <location>
        <begin position="29"/>
        <end position="174"/>
    </location>
</feature>
<dbReference type="PRINTS" id="PR00599">
    <property type="entry name" value="MAPEPTIDASE"/>
</dbReference>
<evidence type="ECO:0000256" key="3">
    <source>
        <dbReference type="ARBA" id="ARBA00008766"/>
    </source>
</evidence>
<gene>
    <name evidence="11" type="ORF">JK629_07740</name>
</gene>
<dbReference type="SUPFAM" id="SSF55920">
    <property type="entry name" value="Creatinase/aminopeptidase"/>
    <property type="match status" value="1"/>
</dbReference>
<keyword evidence="8" id="KW-0482">Metalloprotease</keyword>
<evidence type="ECO:0000256" key="9">
    <source>
        <dbReference type="ARBA" id="ARBA00023211"/>
    </source>
</evidence>